<proteinExistence type="predicted"/>
<keyword evidence="3" id="KW-1185">Reference proteome</keyword>
<feature type="signal peptide" evidence="2">
    <location>
        <begin position="1"/>
        <end position="19"/>
    </location>
</feature>
<protein>
    <submittedName>
        <fullName evidence="4">Secreted protein</fullName>
    </submittedName>
</protein>
<evidence type="ECO:0000256" key="2">
    <source>
        <dbReference type="SAM" id="SignalP"/>
    </source>
</evidence>
<evidence type="ECO:0000256" key="1">
    <source>
        <dbReference type="SAM" id="MobiDB-lite"/>
    </source>
</evidence>
<feature type="chain" id="PRO_5009311503" evidence="2">
    <location>
        <begin position="20"/>
        <end position="267"/>
    </location>
</feature>
<organism evidence="3 4">
    <name type="scientific">Steinernema glaseri</name>
    <dbReference type="NCBI Taxonomy" id="37863"/>
    <lineage>
        <taxon>Eukaryota</taxon>
        <taxon>Metazoa</taxon>
        <taxon>Ecdysozoa</taxon>
        <taxon>Nematoda</taxon>
        <taxon>Chromadorea</taxon>
        <taxon>Rhabditida</taxon>
        <taxon>Tylenchina</taxon>
        <taxon>Panagrolaimomorpha</taxon>
        <taxon>Strongyloidoidea</taxon>
        <taxon>Steinernematidae</taxon>
        <taxon>Steinernema</taxon>
    </lineage>
</organism>
<dbReference type="AlphaFoldDB" id="A0A1I7XVL8"/>
<sequence>MQLLRVLIFCALLATAIHALHDDFNPGRDDSSLCLSHPQWCFKSGVTWNGIGRDIHGGVNRFADWLKDGAGSIFKKGGYQPYRYQPYGDYNNYASYTPRIHPAYYASAYGYGPAAYGPQGYGYAPQGYPMYYEDGRAFKGGLEIRLPIGQVKDAVYKGLGWLNQVADKIFKDEENTASPAQEEADPVEQVPAPEDNDNEELKQDTPTVKDQSFKSIHSFDDFGNVRGITRKGQFDQKASVPAYGGESQFKRGHFIFGGLDKIVEMFG</sequence>
<dbReference type="Proteomes" id="UP000095287">
    <property type="component" value="Unplaced"/>
</dbReference>
<feature type="region of interest" description="Disordered" evidence="1">
    <location>
        <begin position="175"/>
        <end position="209"/>
    </location>
</feature>
<evidence type="ECO:0000313" key="3">
    <source>
        <dbReference type="Proteomes" id="UP000095287"/>
    </source>
</evidence>
<dbReference type="WBParaSite" id="L893_g10052.t1">
    <property type="protein sequence ID" value="L893_g10052.t1"/>
    <property type="gene ID" value="L893_g10052"/>
</dbReference>
<evidence type="ECO:0000313" key="4">
    <source>
        <dbReference type="WBParaSite" id="L893_g10052.t1"/>
    </source>
</evidence>
<accession>A0A1I7XVL8</accession>
<reference evidence="4" key="1">
    <citation type="submission" date="2016-11" db="UniProtKB">
        <authorList>
            <consortium name="WormBaseParasite"/>
        </authorList>
    </citation>
    <scope>IDENTIFICATION</scope>
</reference>
<keyword evidence="2" id="KW-0732">Signal</keyword>
<name>A0A1I7XVL8_9BILA</name>